<dbReference type="GO" id="GO:0004674">
    <property type="term" value="F:protein serine/threonine kinase activity"/>
    <property type="evidence" value="ECO:0007669"/>
    <property type="project" value="InterPro"/>
</dbReference>
<dbReference type="InterPro" id="IPR045162">
    <property type="entry name" value="Vps15-like"/>
</dbReference>
<evidence type="ECO:0000256" key="1">
    <source>
        <dbReference type="SAM" id="MobiDB-lite"/>
    </source>
</evidence>
<name>A0A167W151_9AGAM</name>
<dbReference type="Proteomes" id="UP000076532">
    <property type="component" value="Unassembled WGS sequence"/>
</dbReference>
<dbReference type="GO" id="GO:0034272">
    <property type="term" value="C:phosphatidylinositol 3-kinase complex, class III, type II"/>
    <property type="evidence" value="ECO:0007669"/>
    <property type="project" value="TreeGrafter"/>
</dbReference>
<dbReference type="PANTHER" id="PTHR17583:SF0">
    <property type="entry name" value="PHOSPHOINOSITIDE 3-KINASE REGULATORY SUBUNIT 4"/>
    <property type="match status" value="1"/>
</dbReference>
<accession>A0A167W151</accession>
<keyword evidence="3" id="KW-1185">Reference proteome</keyword>
<dbReference type="GO" id="GO:0071561">
    <property type="term" value="C:nucleus-vacuole junction"/>
    <property type="evidence" value="ECO:0007669"/>
    <property type="project" value="TreeGrafter"/>
</dbReference>
<dbReference type="GO" id="GO:0045324">
    <property type="term" value="P:late endosome to vacuole transport"/>
    <property type="evidence" value="ECO:0007669"/>
    <property type="project" value="InterPro"/>
</dbReference>
<dbReference type="GO" id="GO:0005770">
    <property type="term" value="C:late endosome"/>
    <property type="evidence" value="ECO:0007669"/>
    <property type="project" value="TreeGrafter"/>
</dbReference>
<dbReference type="GO" id="GO:0034271">
    <property type="term" value="C:phosphatidylinositol 3-kinase complex, class III, type I"/>
    <property type="evidence" value="ECO:0007669"/>
    <property type="project" value="TreeGrafter"/>
</dbReference>
<feature type="region of interest" description="Disordered" evidence="1">
    <location>
        <begin position="1"/>
        <end position="22"/>
    </location>
</feature>
<sequence length="178" mass="19993">MSLDANRELPASRHYGGSLGDSRKQVSFSLSFPSILAPKHKAPRPSLKLLASPHLHRFAQAPINSTEWITFQLLRCTQSQARTRGHQAETILAISCNWPYLTDFASHKSTHLHDDPADFTFFSDTSGRRTCYVAPERFDKKGGSRCRGEAEKTPMSIWLFQIDAYRCSPPIPPCSRSS</sequence>
<dbReference type="OrthoDB" id="3015818at2759"/>
<protein>
    <submittedName>
        <fullName evidence="2">Uncharacterized protein</fullName>
    </submittedName>
</protein>
<dbReference type="GO" id="GO:0006623">
    <property type="term" value="P:protein targeting to vacuole"/>
    <property type="evidence" value="ECO:0007669"/>
    <property type="project" value="TreeGrafter"/>
</dbReference>
<dbReference type="AlphaFoldDB" id="A0A167W151"/>
<gene>
    <name evidence="2" type="ORF">FIBSPDRAFT_877387</name>
</gene>
<feature type="compositionally biased region" description="Basic and acidic residues" evidence="1">
    <location>
        <begin position="1"/>
        <end position="11"/>
    </location>
</feature>
<evidence type="ECO:0000313" key="3">
    <source>
        <dbReference type="Proteomes" id="UP000076532"/>
    </source>
</evidence>
<organism evidence="2 3">
    <name type="scientific">Athelia psychrophila</name>
    <dbReference type="NCBI Taxonomy" id="1759441"/>
    <lineage>
        <taxon>Eukaryota</taxon>
        <taxon>Fungi</taxon>
        <taxon>Dikarya</taxon>
        <taxon>Basidiomycota</taxon>
        <taxon>Agaricomycotina</taxon>
        <taxon>Agaricomycetes</taxon>
        <taxon>Agaricomycetidae</taxon>
        <taxon>Atheliales</taxon>
        <taxon>Atheliaceae</taxon>
        <taxon>Athelia</taxon>
    </lineage>
</organism>
<dbReference type="PANTHER" id="PTHR17583">
    <property type="entry name" value="PHOSPHOINOSITIDE 3-KINASE REGULATORY SUBUNIT 4"/>
    <property type="match status" value="1"/>
</dbReference>
<dbReference type="STRING" id="436010.A0A167W151"/>
<dbReference type="GO" id="GO:0016236">
    <property type="term" value="P:macroautophagy"/>
    <property type="evidence" value="ECO:0007669"/>
    <property type="project" value="InterPro"/>
</dbReference>
<reference evidence="2 3" key="1">
    <citation type="journal article" date="2016" name="Mol. Biol. Evol.">
        <title>Comparative Genomics of Early-Diverging Mushroom-Forming Fungi Provides Insights into the Origins of Lignocellulose Decay Capabilities.</title>
        <authorList>
            <person name="Nagy L.G."/>
            <person name="Riley R."/>
            <person name="Tritt A."/>
            <person name="Adam C."/>
            <person name="Daum C."/>
            <person name="Floudas D."/>
            <person name="Sun H."/>
            <person name="Yadav J.S."/>
            <person name="Pangilinan J."/>
            <person name="Larsson K.H."/>
            <person name="Matsuura K."/>
            <person name="Barry K."/>
            <person name="Labutti K."/>
            <person name="Kuo R."/>
            <person name="Ohm R.A."/>
            <person name="Bhattacharya S.S."/>
            <person name="Shirouzu T."/>
            <person name="Yoshinaga Y."/>
            <person name="Martin F.M."/>
            <person name="Grigoriev I.V."/>
            <person name="Hibbett D.S."/>
        </authorList>
    </citation>
    <scope>NUCLEOTIDE SEQUENCE [LARGE SCALE GENOMIC DNA]</scope>
    <source>
        <strain evidence="2 3">CBS 109695</strain>
    </source>
</reference>
<proteinExistence type="predicted"/>
<evidence type="ECO:0000313" key="2">
    <source>
        <dbReference type="EMBL" id="KZP05581.1"/>
    </source>
</evidence>
<dbReference type="EMBL" id="KV417830">
    <property type="protein sequence ID" value="KZP05581.1"/>
    <property type="molecule type" value="Genomic_DNA"/>
</dbReference>